<evidence type="ECO:0000313" key="1">
    <source>
        <dbReference type="EMBL" id="GHD99213.1"/>
    </source>
</evidence>
<evidence type="ECO:0000313" key="2">
    <source>
        <dbReference type="Proteomes" id="UP000655443"/>
    </source>
</evidence>
<dbReference type="AlphaFoldDB" id="A0A918YCU3"/>
<protein>
    <submittedName>
        <fullName evidence="1">Uncharacterized protein</fullName>
    </submittedName>
</protein>
<name>A0A918YCU3_9ACTN</name>
<reference evidence="1" key="2">
    <citation type="submission" date="2020-09" db="EMBL/GenBank/DDBJ databases">
        <authorList>
            <person name="Sun Q."/>
            <person name="Ohkuma M."/>
        </authorList>
    </citation>
    <scope>NUCLEOTIDE SEQUENCE</scope>
    <source>
        <strain evidence="1">JCM 4714</strain>
    </source>
</reference>
<reference evidence="1" key="1">
    <citation type="journal article" date="2014" name="Int. J. Syst. Evol. Microbiol.">
        <title>Complete genome sequence of Corynebacterium casei LMG S-19264T (=DSM 44701T), isolated from a smear-ripened cheese.</title>
        <authorList>
            <consortium name="US DOE Joint Genome Institute (JGI-PGF)"/>
            <person name="Walter F."/>
            <person name="Albersmeier A."/>
            <person name="Kalinowski J."/>
            <person name="Ruckert C."/>
        </authorList>
    </citation>
    <scope>NUCLEOTIDE SEQUENCE</scope>
    <source>
        <strain evidence="1">JCM 4714</strain>
    </source>
</reference>
<gene>
    <name evidence="1" type="ORF">GCM10010339_09620</name>
</gene>
<dbReference type="EMBL" id="BMVG01000001">
    <property type="protein sequence ID" value="GHD99213.1"/>
    <property type="molecule type" value="Genomic_DNA"/>
</dbReference>
<proteinExistence type="predicted"/>
<organism evidence="1 2">
    <name type="scientific">Streptomyces alanosinicus</name>
    <dbReference type="NCBI Taxonomy" id="68171"/>
    <lineage>
        <taxon>Bacteria</taxon>
        <taxon>Bacillati</taxon>
        <taxon>Actinomycetota</taxon>
        <taxon>Actinomycetes</taxon>
        <taxon>Kitasatosporales</taxon>
        <taxon>Streptomycetaceae</taxon>
        <taxon>Streptomyces</taxon>
    </lineage>
</organism>
<accession>A0A918YCU3</accession>
<sequence>MGPVKGVEHRLGLLCDQLTRHETMAAEIETAGAGTELGELLALIGRGPGSAADPERAAQLLDAIEDACARNSLSPLAVRDHTDSRLPGGFGLRPEGRAWVCPMGACDRVVLPEEANERPRCASGEPLRPYPPL</sequence>
<comment type="caution">
    <text evidence="1">The sequence shown here is derived from an EMBL/GenBank/DDBJ whole genome shotgun (WGS) entry which is preliminary data.</text>
</comment>
<keyword evidence="2" id="KW-1185">Reference proteome</keyword>
<dbReference type="Proteomes" id="UP000655443">
    <property type="component" value="Unassembled WGS sequence"/>
</dbReference>